<dbReference type="EMBL" id="JACBXQ010000001">
    <property type="protein sequence ID" value="MBG9985777.1"/>
    <property type="molecule type" value="Genomic_DNA"/>
</dbReference>
<dbReference type="PIRSF" id="PIRSF000535">
    <property type="entry name" value="1PFK/6PFK/LacC"/>
    <property type="match status" value="1"/>
</dbReference>
<evidence type="ECO:0000256" key="6">
    <source>
        <dbReference type="PIRNR" id="PIRNR000535"/>
    </source>
</evidence>
<comment type="similarity">
    <text evidence="6">Belongs to the carbohydrate kinase PfkB family. LacC subfamily.</text>
</comment>
<keyword evidence="3 6" id="KW-0547">Nucleotide-binding</keyword>
<accession>A0ABS0LNT5</accession>
<protein>
    <recommendedName>
        <fullName evidence="6">Tagatose-6-phosphate kinase</fullName>
        <ecNumber evidence="6">2.7.1.144</ecNumber>
    </recommendedName>
</protein>
<reference evidence="8 9" key="1">
    <citation type="submission" date="2020-07" db="EMBL/GenBank/DDBJ databases">
        <title>Facklamia lactis sp. nov., isolated from raw milk.</title>
        <authorList>
            <person name="Doll E.V."/>
            <person name="Huptas C."/>
            <person name="Staib L."/>
            <person name="Wenning M."/>
            <person name="Scherer S."/>
        </authorList>
    </citation>
    <scope>NUCLEOTIDE SEQUENCE [LARGE SCALE GENOMIC DNA]</scope>
    <source>
        <strain evidence="8 9">DSM 111018</strain>
    </source>
</reference>
<dbReference type="InterPro" id="IPR017583">
    <property type="entry name" value="Tagatose/fructose_Pkinase"/>
</dbReference>
<evidence type="ECO:0000313" key="8">
    <source>
        <dbReference type="EMBL" id="MBG9985777.1"/>
    </source>
</evidence>
<evidence type="ECO:0000313" key="9">
    <source>
        <dbReference type="Proteomes" id="UP000721415"/>
    </source>
</evidence>
<comment type="similarity">
    <text evidence="1">Belongs to the carbohydrate kinase pfkB family.</text>
</comment>
<dbReference type="InterPro" id="IPR029056">
    <property type="entry name" value="Ribokinase-like"/>
</dbReference>
<sequence length="311" mass="35375">MIHLICPNPAVDRTLLLNRLEPGSPNRPIEVRDFPGGKSFNVAYALELSGKGQEVTIHTILGGHNGERVRDLSERYNTSISALSVTQNTRECNILVDLSSKEIFPIYEKGFELTPALLDSFTQQLIRSISDHDLVVFSGSLMKGMPEDYIVKIQESVEAEDVKFIIDTSGEPLKAVYQNGNPHVIKINDEEYNELLQRDYHSPEAFIHSLKTEQEASAPYFIITMGGKGAVAKIKDRYFHLYLDPIEVKNPIASGDHFLGRLVQGVAEEEDFLESLKRSIAYSTSNCLYWYPHIEWTDVEKFYQQVKWIEY</sequence>
<evidence type="ECO:0000256" key="3">
    <source>
        <dbReference type="ARBA" id="ARBA00022741"/>
    </source>
</evidence>
<keyword evidence="5 6" id="KW-0067">ATP-binding</keyword>
<name>A0ABS0LNT5_9LACT</name>
<dbReference type="EC" id="2.7.1.144" evidence="6"/>
<evidence type="ECO:0000256" key="1">
    <source>
        <dbReference type="ARBA" id="ARBA00005380"/>
    </source>
</evidence>
<comment type="catalytic activity">
    <reaction evidence="6">
        <text>D-tagatofuranose 6-phosphate + ATP = D-tagatofuranose 1,6-bisphosphate + ADP + H(+)</text>
        <dbReference type="Rhea" id="RHEA:12420"/>
        <dbReference type="ChEBI" id="CHEBI:15378"/>
        <dbReference type="ChEBI" id="CHEBI:30616"/>
        <dbReference type="ChEBI" id="CHEBI:58694"/>
        <dbReference type="ChEBI" id="CHEBI:58695"/>
        <dbReference type="ChEBI" id="CHEBI:456216"/>
        <dbReference type="EC" id="2.7.1.144"/>
    </reaction>
</comment>
<keyword evidence="2 6" id="KW-0808">Transferase</keyword>
<dbReference type="SUPFAM" id="SSF53613">
    <property type="entry name" value="Ribokinase-like"/>
    <property type="match status" value="1"/>
</dbReference>
<gene>
    <name evidence="8" type="ORF">HZY91_02585</name>
</gene>
<dbReference type="Pfam" id="PF00294">
    <property type="entry name" value="PfkB"/>
    <property type="match status" value="1"/>
</dbReference>
<evidence type="ECO:0000256" key="5">
    <source>
        <dbReference type="ARBA" id="ARBA00022840"/>
    </source>
</evidence>
<evidence type="ECO:0000259" key="7">
    <source>
        <dbReference type="Pfam" id="PF00294"/>
    </source>
</evidence>
<dbReference type="PANTHER" id="PTHR46566">
    <property type="entry name" value="1-PHOSPHOFRUCTOKINASE-RELATED"/>
    <property type="match status" value="1"/>
</dbReference>
<dbReference type="Gene3D" id="3.40.1190.20">
    <property type="match status" value="1"/>
</dbReference>
<feature type="domain" description="Carbohydrate kinase PfkB" evidence="7">
    <location>
        <begin position="19"/>
        <end position="282"/>
    </location>
</feature>
<evidence type="ECO:0000256" key="2">
    <source>
        <dbReference type="ARBA" id="ARBA00022679"/>
    </source>
</evidence>
<organism evidence="8 9">
    <name type="scientific">Facklamia lactis</name>
    <dbReference type="NCBI Taxonomy" id="2749967"/>
    <lineage>
        <taxon>Bacteria</taxon>
        <taxon>Bacillati</taxon>
        <taxon>Bacillota</taxon>
        <taxon>Bacilli</taxon>
        <taxon>Lactobacillales</taxon>
        <taxon>Aerococcaceae</taxon>
        <taxon>Facklamia</taxon>
    </lineage>
</organism>
<keyword evidence="9" id="KW-1185">Reference proteome</keyword>
<dbReference type="Proteomes" id="UP000721415">
    <property type="component" value="Unassembled WGS sequence"/>
</dbReference>
<keyword evidence="4" id="KW-0418">Kinase</keyword>
<dbReference type="PANTHER" id="PTHR46566:SF2">
    <property type="entry name" value="ATP-DEPENDENT 6-PHOSPHOFRUCTOKINASE ISOZYME 2"/>
    <property type="match status" value="1"/>
</dbReference>
<comment type="pathway">
    <text evidence="6">Carbohydrate metabolism; D-tagatose 6-phosphate degradation; D-glyceraldehyde 3-phosphate and glycerone phosphate from D-tagatose 6-phosphate: step 1/2.</text>
</comment>
<comment type="caution">
    <text evidence="8">The sequence shown here is derived from an EMBL/GenBank/DDBJ whole genome shotgun (WGS) entry which is preliminary data.</text>
</comment>
<dbReference type="InterPro" id="IPR011611">
    <property type="entry name" value="PfkB_dom"/>
</dbReference>
<proteinExistence type="inferred from homology"/>
<evidence type="ECO:0000256" key="4">
    <source>
        <dbReference type="ARBA" id="ARBA00022777"/>
    </source>
</evidence>
<keyword evidence="6" id="KW-0423">Lactose metabolism</keyword>
<dbReference type="RefSeq" id="WP_197114393.1">
    <property type="nucleotide sequence ID" value="NZ_JACBXQ010000001.1"/>
</dbReference>